<protein>
    <submittedName>
        <fullName evidence="2">Uncharacterized protein</fullName>
    </submittedName>
</protein>
<comment type="caution">
    <text evidence="2">The sequence shown here is derived from an EMBL/GenBank/DDBJ whole genome shotgun (WGS) entry which is preliminary data.</text>
</comment>
<feature type="region of interest" description="Disordered" evidence="1">
    <location>
        <begin position="1"/>
        <end position="47"/>
    </location>
</feature>
<proteinExistence type="predicted"/>
<feature type="compositionally biased region" description="Basic and acidic residues" evidence="1">
    <location>
        <begin position="24"/>
        <end position="47"/>
    </location>
</feature>
<dbReference type="EMBL" id="JAQGDS010000006">
    <property type="protein sequence ID" value="KAJ6259553.1"/>
    <property type="molecule type" value="Genomic_DNA"/>
</dbReference>
<sequence length="69" mass="7666">MPITIPTPLLPRPAPSEPTGEAGYDDHPVPTLKESLKSRERDLHSGSIREDCLEFLREQASLDPERSNA</sequence>
<keyword evidence="3" id="KW-1185">Reference proteome</keyword>
<evidence type="ECO:0000313" key="3">
    <source>
        <dbReference type="Proteomes" id="UP001221413"/>
    </source>
</evidence>
<dbReference type="AlphaFoldDB" id="A0AAD6NJZ3"/>
<accession>A0AAD6NJZ3</accession>
<dbReference type="Proteomes" id="UP001221413">
    <property type="component" value="Unassembled WGS sequence"/>
</dbReference>
<name>A0AAD6NJZ3_DREDA</name>
<evidence type="ECO:0000313" key="2">
    <source>
        <dbReference type="EMBL" id="KAJ6259553.1"/>
    </source>
</evidence>
<organism evidence="2 3">
    <name type="scientific">Drechslerella dactyloides</name>
    <name type="common">Nematode-trapping fungus</name>
    <name type="synonym">Arthrobotrys dactyloides</name>
    <dbReference type="NCBI Taxonomy" id="74499"/>
    <lineage>
        <taxon>Eukaryota</taxon>
        <taxon>Fungi</taxon>
        <taxon>Dikarya</taxon>
        <taxon>Ascomycota</taxon>
        <taxon>Pezizomycotina</taxon>
        <taxon>Orbiliomycetes</taxon>
        <taxon>Orbiliales</taxon>
        <taxon>Orbiliaceae</taxon>
        <taxon>Drechslerella</taxon>
    </lineage>
</organism>
<gene>
    <name evidence="2" type="ORF">Dda_5190</name>
</gene>
<evidence type="ECO:0000256" key="1">
    <source>
        <dbReference type="SAM" id="MobiDB-lite"/>
    </source>
</evidence>
<reference evidence="2" key="1">
    <citation type="submission" date="2023-01" db="EMBL/GenBank/DDBJ databases">
        <title>The chitinases involved in constricting ring structure development in the nematode-trapping fungus Drechslerella dactyloides.</title>
        <authorList>
            <person name="Wang R."/>
            <person name="Zhang L."/>
            <person name="Tang P."/>
            <person name="Li S."/>
            <person name="Liang L."/>
        </authorList>
    </citation>
    <scope>NUCLEOTIDE SEQUENCE</scope>
    <source>
        <strain evidence="2">YMF1.00031</strain>
    </source>
</reference>